<keyword evidence="10" id="KW-1185">Reference proteome</keyword>
<dbReference type="InterPro" id="IPR049326">
    <property type="entry name" value="Rhodopsin_dom_fungi"/>
</dbReference>
<evidence type="ECO:0000256" key="5">
    <source>
        <dbReference type="ARBA" id="ARBA00038359"/>
    </source>
</evidence>
<evidence type="ECO:0000256" key="6">
    <source>
        <dbReference type="SAM" id="MobiDB-lite"/>
    </source>
</evidence>
<protein>
    <recommendedName>
        <fullName evidence="8">Rhodopsin domain-containing protein</fullName>
    </recommendedName>
</protein>
<evidence type="ECO:0000256" key="1">
    <source>
        <dbReference type="ARBA" id="ARBA00004141"/>
    </source>
</evidence>
<dbReference type="PANTHER" id="PTHR33048:SF167">
    <property type="entry name" value="INTEGRAL MEMBRANE PROTEIN"/>
    <property type="match status" value="1"/>
</dbReference>
<evidence type="ECO:0000313" key="10">
    <source>
        <dbReference type="Proteomes" id="UP000887229"/>
    </source>
</evidence>
<feature type="transmembrane region" description="Helical" evidence="7">
    <location>
        <begin position="26"/>
        <end position="47"/>
    </location>
</feature>
<feature type="transmembrane region" description="Helical" evidence="7">
    <location>
        <begin position="221"/>
        <end position="243"/>
    </location>
</feature>
<keyword evidence="4 7" id="KW-0472">Membrane</keyword>
<dbReference type="AlphaFoldDB" id="A0A9P8CK04"/>
<feature type="transmembrane region" description="Helical" evidence="7">
    <location>
        <begin position="190"/>
        <end position="209"/>
    </location>
</feature>
<comment type="similarity">
    <text evidence="5">Belongs to the SAT4 family.</text>
</comment>
<comment type="subcellular location">
    <subcellularLocation>
        <location evidence="1">Membrane</location>
        <topology evidence="1">Multi-pass membrane protein</topology>
    </subcellularLocation>
</comment>
<accession>A0A9P8CK04</accession>
<reference evidence="9" key="1">
    <citation type="journal article" date="2021" name="IMA Fungus">
        <title>Genomic characterization of three marine fungi, including Emericellopsis atlantica sp. nov. with signatures of a generalist lifestyle and marine biomass degradation.</title>
        <authorList>
            <person name="Hagestad O.C."/>
            <person name="Hou L."/>
            <person name="Andersen J.H."/>
            <person name="Hansen E.H."/>
            <person name="Altermark B."/>
            <person name="Li C."/>
            <person name="Kuhnert E."/>
            <person name="Cox R.J."/>
            <person name="Crous P.W."/>
            <person name="Spatafora J.W."/>
            <person name="Lail K."/>
            <person name="Amirebrahimi M."/>
            <person name="Lipzen A."/>
            <person name="Pangilinan J."/>
            <person name="Andreopoulos W."/>
            <person name="Hayes R.D."/>
            <person name="Ng V."/>
            <person name="Grigoriev I.V."/>
            <person name="Jackson S.A."/>
            <person name="Sutton T.D.S."/>
            <person name="Dobson A.D.W."/>
            <person name="Rama T."/>
        </authorList>
    </citation>
    <scope>NUCLEOTIDE SEQUENCE</scope>
    <source>
        <strain evidence="9">TS7</strain>
    </source>
</reference>
<proteinExistence type="inferred from homology"/>
<name>A0A9P8CK04_9HYPO</name>
<dbReference type="Proteomes" id="UP000887229">
    <property type="component" value="Unassembled WGS sequence"/>
</dbReference>
<dbReference type="EMBL" id="MU251310">
    <property type="protein sequence ID" value="KAG9249435.1"/>
    <property type="molecule type" value="Genomic_DNA"/>
</dbReference>
<feature type="region of interest" description="Disordered" evidence="6">
    <location>
        <begin position="366"/>
        <end position="401"/>
    </location>
</feature>
<evidence type="ECO:0000256" key="4">
    <source>
        <dbReference type="ARBA" id="ARBA00023136"/>
    </source>
</evidence>
<feature type="compositionally biased region" description="Polar residues" evidence="6">
    <location>
        <begin position="383"/>
        <end position="401"/>
    </location>
</feature>
<feature type="region of interest" description="Disordered" evidence="6">
    <location>
        <begin position="1"/>
        <end position="21"/>
    </location>
</feature>
<organism evidence="9 10">
    <name type="scientific">Emericellopsis atlantica</name>
    <dbReference type="NCBI Taxonomy" id="2614577"/>
    <lineage>
        <taxon>Eukaryota</taxon>
        <taxon>Fungi</taxon>
        <taxon>Dikarya</taxon>
        <taxon>Ascomycota</taxon>
        <taxon>Pezizomycotina</taxon>
        <taxon>Sordariomycetes</taxon>
        <taxon>Hypocreomycetidae</taxon>
        <taxon>Hypocreales</taxon>
        <taxon>Bionectriaceae</taxon>
        <taxon>Emericellopsis</taxon>
    </lineage>
</organism>
<evidence type="ECO:0000256" key="7">
    <source>
        <dbReference type="SAM" id="Phobius"/>
    </source>
</evidence>
<keyword evidence="3 7" id="KW-1133">Transmembrane helix</keyword>
<feature type="transmembrane region" description="Helical" evidence="7">
    <location>
        <begin position="104"/>
        <end position="126"/>
    </location>
</feature>
<gene>
    <name evidence="9" type="ORF">F5Z01DRAFT_631735</name>
</gene>
<keyword evidence="2 7" id="KW-0812">Transmembrane</keyword>
<evidence type="ECO:0000259" key="8">
    <source>
        <dbReference type="Pfam" id="PF20684"/>
    </source>
</evidence>
<feature type="transmembrane region" description="Helical" evidence="7">
    <location>
        <begin position="133"/>
        <end position="158"/>
    </location>
</feature>
<dbReference type="RefSeq" id="XP_046113359.1">
    <property type="nucleotide sequence ID" value="XM_046261811.1"/>
</dbReference>
<dbReference type="OrthoDB" id="5022096at2759"/>
<feature type="domain" description="Rhodopsin" evidence="8">
    <location>
        <begin position="44"/>
        <end position="283"/>
    </location>
</feature>
<feature type="region of interest" description="Disordered" evidence="6">
    <location>
        <begin position="297"/>
        <end position="338"/>
    </location>
</feature>
<sequence>MSDGEAPAPGLPPAISNPEEDESGRIMGAVVAVTTLALITVLTRFYVRTVMIRSLGWDDAMMALTMMTSLAGCGLAVASVQYGAGRHRGDVPADDFQTGMKLNFISQPTYLFAICFVKLAVGCSLLRIASTKFYTWLISGIMGFMLFYTIACFFTIILQCTDIRVLWNPNIQSTCWTMHTLQSLSYTNNALNIITDLLFAVVIPAPMLWNLNVHRRTRVTLLFVLGLGVFACAAALVKVGYVVNYGKVGDFLWDSQDITIWTAAETNVGIVAGSLPTLRPIFKSFLGSVYGRGTKPSNDPSHIYGHGTSRSSKHWQALSSGGRNRSRPADDLADETSSQEAIALGRMRDEYDLAGKSGAATTIVSSARAAGEDPDQSGMASGLSRQGIQKTTSTTVYRSEL</sequence>
<dbReference type="InterPro" id="IPR052337">
    <property type="entry name" value="SAT4-like"/>
</dbReference>
<evidence type="ECO:0000313" key="9">
    <source>
        <dbReference type="EMBL" id="KAG9249435.1"/>
    </source>
</evidence>
<comment type="caution">
    <text evidence="9">The sequence shown here is derived from an EMBL/GenBank/DDBJ whole genome shotgun (WGS) entry which is preliminary data.</text>
</comment>
<dbReference type="GeneID" id="70292714"/>
<dbReference type="GO" id="GO:0016020">
    <property type="term" value="C:membrane"/>
    <property type="evidence" value="ECO:0007669"/>
    <property type="project" value="UniProtKB-SubCell"/>
</dbReference>
<feature type="transmembrane region" description="Helical" evidence="7">
    <location>
        <begin position="59"/>
        <end position="84"/>
    </location>
</feature>
<evidence type="ECO:0000256" key="3">
    <source>
        <dbReference type="ARBA" id="ARBA00022989"/>
    </source>
</evidence>
<evidence type="ECO:0000256" key="2">
    <source>
        <dbReference type="ARBA" id="ARBA00022692"/>
    </source>
</evidence>
<dbReference type="PANTHER" id="PTHR33048">
    <property type="entry name" value="PTH11-LIKE INTEGRAL MEMBRANE PROTEIN (AFU_ORTHOLOGUE AFUA_5G11245)"/>
    <property type="match status" value="1"/>
</dbReference>
<dbReference type="Pfam" id="PF20684">
    <property type="entry name" value="Fung_rhodopsin"/>
    <property type="match status" value="1"/>
</dbReference>